<accession>A0ABQ9JLP6</accession>
<keyword evidence="2" id="KW-1185">Reference proteome</keyword>
<reference evidence="1" key="1">
    <citation type="journal article" date="2023" name="Insect Mol. Biol.">
        <title>Genome sequencing provides insights into the evolution of gene families encoding plant cell wall-degrading enzymes in longhorned beetles.</title>
        <authorList>
            <person name="Shin N.R."/>
            <person name="Okamura Y."/>
            <person name="Kirsch R."/>
            <person name="Pauchet Y."/>
        </authorList>
    </citation>
    <scope>NUCLEOTIDE SEQUENCE</scope>
    <source>
        <strain evidence="1">MMC_N1</strain>
    </source>
</reference>
<evidence type="ECO:0000313" key="2">
    <source>
        <dbReference type="Proteomes" id="UP001162164"/>
    </source>
</evidence>
<dbReference type="Proteomes" id="UP001162164">
    <property type="component" value="Unassembled WGS sequence"/>
</dbReference>
<dbReference type="EMBL" id="JAPWTJ010000392">
    <property type="protein sequence ID" value="KAJ8978913.1"/>
    <property type="molecule type" value="Genomic_DNA"/>
</dbReference>
<name>A0ABQ9JLP6_9CUCU</name>
<comment type="caution">
    <text evidence="1">The sequence shown here is derived from an EMBL/GenBank/DDBJ whole genome shotgun (WGS) entry which is preliminary data.</text>
</comment>
<sequence length="66" mass="7981">MALVMLPSDLPWWDSVKRQLKRLANTKNTLELIERMQKIYENVQCEFWIQIEEEIDPQQFVGLLNF</sequence>
<proteinExistence type="predicted"/>
<gene>
    <name evidence="1" type="ORF">NQ317_008892</name>
</gene>
<protein>
    <submittedName>
        <fullName evidence="1">Uncharacterized protein</fullName>
    </submittedName>
</protein>
<evidence type="ECO:0000313" key="1">
    <source>
        <dbReference type="EMBL" id="KAJ8978913.1"/>
    </source>
</evidence>
<organism evidence="1 2">
    <name type="scientific">Molorchus minor</name>
    <dbReference type="NCBI Taxonomy" id="1323400"/>
    <lineage>
        <taxon>Eukaryota</taxon>
        <taxon>Metazoa</taxon>
        <taxon>Ecdysozoa</taxon>
        <taxon>Arthropoda</taxon>
        <taxon>Hexapoda</taxon>
        <taxon>Insecta</taxon>
        <taxon>Pterygota</taxon>
        <taxon>Neoptera</taxon>
        <taxon>Endopterygota</taxon>
        <taxon>Coleoptera</taxon>
        <taxon>Polyphaga</taxon>
        <taxon>Cucujiformia</taxon>
        <taxon>Chrysomeloidea</taxon>
        <taxon>Cerambycidae</taxon>
        <taxon>Lamiinae</taxon>
        <taxon>Monochamini</taxon>
        <taxon>Molorchus</taxon>
    </lineage>
</organism>